<dbReference type="InterPro" id="IPR011112">
    <property type="entry name" value="Rho-like_N"/>
</dbReference>
<feature type="region of interest" description="Disordered" evidence="1">
    <location>
        <begin position="43"/>
        <end position="120"/>
    </location>
</feature>
<dbReference type="OrthoDB" id="9812700at2"/>
<gene>
    <name evidence="3" type="ORF">Pan14r_27920</name>
</gene>
<evidence type="ECO:0000313" key="3">
    <source>
        <dbReference type="EMBL" id="TWT70486.1"/>
    </source>
</evidence>
<organism evidence="3 4">
    <name type="scientific">Crateriforma conspicua</name>
    <dbReference type="NCBI Taxonomy" id="2527996"/>
    <lineage>
        <taxon>Bacteria</taxon>
        <taxon>Pseudomonadati</taxon>
        <taxon>Planctomycetota</taxon>
        <taxon>Planctomycetia</taxon>
        <taxon>Planctomycetales</taxon>
        <taxon>Planctomycetaceae</taxon>
        <taxon>Crateriforma</taxon>
    </lineage>
</organism>
<dbReference type="Proteomes" id="UP000317238">
    <property type="component" value="Unassembled WGS sequence"/>
</dbReference>
<dbReference type="InterPro" id="IPR032585">
    <property type="entry name" value="DUF4912"/>
</dbReference>
<feature type="compositionally biased region" description="Low complexity" evidence="1">
    <location>
        <begin position="69"/>
        <end position="78"/>
    </location>
</feature>
<evidence type="ECO:0000256" key="1">
    <source>
        <dbReference type="SAM" id="MobiDB-lite"/>
    </source>
</evidence>
<reference evidence="3 4" key="1">
    <citation type="submission" date="2019-02" db="EMBL/GenBank/DDBJ databases">
        <title>Deep-cultivation of Planctomycetes and their phenomic and genomic characterization uncovers novel biology.</title>
        <authorList>
            <person name="Wiegand S."/>
            <person name="Jogler M."/>
            <person name="Boedeker C."/>
            <person name="Pinto D."/>
            <person name="Vollmers J."/>
            <person name="Rivas-Marin E."/>
            <person name="Kohn T."/>
            <person name="Peeters S.H."/>
            <person name="Heuer A."/>
            <person name="Rast P."/>
            <person name="Oberbeckmann S."/>
            <person name="Bunk B."/>
            <person name="Jeske O."/>
            <person name="Meyerdierks A."/>
            <person name="Storesund J.E."/>
            <person name="Kallscheuer N."/>
            <person name="Luecker S."/>
            <person name="Lage O.M."/>
            <person name="Pohl T."/>
            <person name="Merkel B.J."/>
            <person name="Hornburger P."/>
            <person name="Mueller R.-W."/>
            <person name="Bruemmer F."/>
            <person name="Labrenz M."/>
            <person name="Spormann A.M."/>
            <person name="Op Den Camp H."/>
            <person name="Overmann J."/>
            <person name="Amann R."/>
            <person name="Jetten M.S.M."/>
            <person name="Mascher T."/>
            <person name="Medema M.H."/>
            <person name="Devos D.P."/>
            <person name="Kaster A.-K."/>
            <person name="Ovreas L."/>
            <person name="Rohde M."/>
            <person name="Galperin M.Y."/>
            <person name="Jogler C."/>
        </authorList>
    </citation>
    <scope>NUCLEOTIDE SEQUENCE [LARGE SCALE GENOMIC DNA]</scope>
    <source>
        <strain evidence="3 4">Pan14r</strain>
    </source>
</reference>
<proteinExistence type="predicted"/>
<accession>A0A5C5Y3Z3</accession>
<feature type="domain" description="Rho termination factor-like N-terminal" evidence="2">
    <location>
        <begin position="6"/>
        <end position="48"/>
    </location>
</feature>
<dbReference type="SUPFAM" id="SSF68912">
    <property type="entry name" value="Rho N-terminal domain-like"/>
    <property type="match status" value="1"/>
</dbReference>
<evidence type="ECO:0000313" key="4">
    <source>
        <dbReference type="Proteomes" id="UP000317238"/>
    </source>
</evidence>
<dbReference type="RefSeq" id="WP_145301875.1">
    <property type="nucleotide sequence ID" value="NZ_CP036319.1"/>
</dbReference>
<comment type="caution">
    <text evidence="3">The sequence shown here is derived from an EMBL/GenBank/DDBJ whole genome shotgun (WGS) entry which is preliminary data.</text>
</comment>
<dbReference type="GO" id="GO:0006353">
    <property type="term" value="P:DNA-templated transcription termination"/>
    <property type="evidence" value="ECO:0007669"/>
    <property type="project" value="InterPro"/>
</dbReference>
<protein>
    <recommendedName>
        <fullName evidence="2">Rho termination factor-like N-terminal domain-containing protein</fullName>
    </recommendedName>
</protein>
<dbReference type="Gene3D" id="2.60.40.10">
    <property type="entry name" value="Immunoglobulins"/>
    <property type="match status" value="1"/>
</dbReference>
<dbReference type="SMART" id="SM00959">
    <property type="entry name" value="Rho_N"/>
    <property type="match status" value="1"/>
</dbReference>
<sequence>MITTADLKAQTRRELADLAKNYGISGWHGMRKHELVTAIEKMQRSLRRSGNASKAKTESRSAKSMAPNRTKSTTTKVKSTSKKRRTGTQGRVAEMKPPRVSPKTARIRAQIRKRRESVQRNRDLSTGTLVGGAALKNGAQRTRGDEPHQDRVVLLVRDAFWLQASWEITRASVQRAQSALAERWHTAVPTLRLLTVGDVSSNRAESIERDIQIHGGVNTWYIDVDEPPSRFRVMVGYLADNGEFFSLCRSNIVETPKPGECERLDEHWSDIAEDYERIYSLSGGYDTDGGDLREMFEERLQRTMPQRGENGLTAEPTLLRENRLPFKVDAEMIVFGSTSPTASVMIGGNPVKLQADGSFTVRLKMPDKRQVLPVTAESRDGSRQRTTVIAVERNTKTMETVDFEDKI</sequence>
<dbReference type="InterPro" id="IPR036269">
    <property type="entry name" value="Rho_N_sf"/>
</dbReference>
<dbReference type="Gene3D" id="1.10.720.10">
    <property type="match status" value="1"/>
</dbReference>
<dbReference type="InterPro" id="IPR013783">
    <property type="entry name" value="Ig-like_fold"/>
</dbReference>
<dbReference type="EMBL" id="SJPL01000001">
    <property type="protein sequence ID" value="TWT70486.1"/>
    <property type="molecule type" value="Genomic_DNA"/>
</dbReference>
<dbReference type="Pfam" id="PF16258">
    <property type="entry name" value="DUF4912"/>
    <property type="match status" value="1"/>
</dbReference>
<dbReference type="AlphaFoldDB" id="A0A5C5Y3Z3"/>
<feature type="compositionally biased region" description="Basic residues" evidence="1">
    <location>
        <begin position="105"/>
        <end position="115"/>
    </location>
</feature>
<dbReference type="Pfam" id="PF07498">
    <property type="entry name" value="Rho_N"/>
    <property type="match status" value="1"/>
</dbReference>
<evidence type="ECO:0000259" key="2">
    <source>
        <dbReference type="SMART" id="SM00959"/>
    </source>
</evidence>
<name>A0A5C5Y3Z3_9PLAN</name>
<keyword evidence="4" id="KW-1185">Reference proteome</keyword>